<dbReference type="InterPro" id="IPR025591">
    <property type="entry name" value="RloB"/>
</dbReference>
<dbReference type="EMBL" id="MNTG01000005">
    <property type="protein sequence ID" value="OLA38926.1"/>
    <property type="molecule type" value="Genomic_DNA"/>
</dbReference>
<dbReference type="Pfam" id="PF13707">
    <property type="entry name" value="RloB"/>
    <property type="match status" value="1"/>
</dbReference>
<evidence type="ECO:0000313" key="2">
    <source>
        <dbReference type="Proteomes" id="UP000186777"/>
    </source>
</evidence>
<evidence type="ECO:0000313" key="1">
    <source>
        <dbReference type="EMBL" id="OLA38926.1"/>
    </source>
</evidence>
<sequence length="215" mass="24730">MARGQIEKRGVRRRSIKPVILIVTEGSQTEPKYFEHLRTRKNNVDIRVVGSRSSAGESDYISLVHKAVEYKEKNQLAKRNGDTVWVVADGDVNYNNPNPIDNKNMQLQKARRMAEAKDIQIALSNPCFELWYLLHYQYTTKFLGNYNDVSRLLKNFIVNYRKTIDVYAELSAHTAKAIENSKRLELYQKNNGNASPFGVDVNPFTDVYKLVESLV</sequence>
<organism evidence="1 2">
    <name type="scientific">Phascolarctobacterium succinatutens</name>
    <dbReference type="NCBI Taxonomy" id="626940"/>
    <lineage>
        <taxon>Bacteria</taxon>
        <taxon>Bacillati</taxon>
        <taxon>Bacillota</taxon>
        <taxon>Negativicutes</taxon>
        <taxon>Acidaminococcales</taxon>
        <taxon>Acidaminococcaceae</taxon>
        <taxon>Phascolarctobacterium</taxon>
    </lineage>
</organism>
<gene>
    <name evidence="1" type="ORF">BHW43_02700</name>
</gene>
<accession>A0A1Q6R9C0</accession>
<proteinExistence type="predicted"/>
<dbReference type="RefSeq" id="WP_303679413.1">
    <property type="nucleotide sequence ID" value="NZ_DAWBSH010000203.1"/>
</dbReference>
<protein>
    <submittedName>
        <fullName evidence="1">RloB-like protein</fullName>
    </submittedName>
</protein>
<comment type="caution">
    <text evidence="1">The sequence shown here is derived from an EMBL/GenBank/DDBJ whole genome shotgun (WGS) entry which is preliminary data.</text>
</comment>
<dbReference type="Proteomes" id="UP000186777">
    <property type="component" value="Unassembled WGS sequence"/>
</dbReference>
<dbReference type="STRING" id="626940.BHW43_02700"/>
<dbReference type="AlphaFoldDB" id="A0A1Q6R9C0"/>
<reference evidence="1 2" key="1">
    <citation type="journal article" date="2016" name="Nat. Biotechnol.">
        <title>Measurement of bacterial replication rates in microbial communities.</title>
        <authorList>
            <person name="Brown C.T."/>
            <person name="Olm M.R."/>
            <person name="Thomas B.C."/>
            <person name="Banfield J.F."/>
        </authorList>
    </citation>
    <scope>NUCLEOTIDE SEQUENCE [LARGE SCALE GENOMIC DNA]</scope>
    <source>
        <strain evidence="1">46_33</strain>
    </source>
</reference>
<name>A0A1Q6R9C0_9FIRM</name>